<evidence type="ECO:0000256" key="2">
    <source>
        <dbReference type="SAM" id="SignalP"/>
    </source>
</evidence>
<feature type="domain" description="ShKT" evidence="3">
    <location>
        <begin position="24"/>
        <end position="60"/>
    </location>
</feature>
<feature type="chain" id="PRO_5002064268" description="ShKT domain-containing protein" evidence="2">
    <location>
        <begin position="22"/>
        <end position="69"/>
    </location>
</feature>
<organism evidence="4 5">
    <name type="scientific">Oesophagostomum dentatum</name>
    <name type="common">Nodular worm</name>
    <dbReference type="NCBI Taxonomy" id="61180"/>
    <lineage>
        <taxon>Eukaryota</taxon>
        <taxon>Metazoa</taxon>
        <taxon>Ecdysozoa</taxon>
        <taxon>Nematoda</taxon>
        <taxon>Chromadorea</taxon>
        <taxon>Rhabditida</taxon>
        <taxon>Rhabditina</taxon>
        <taxon>Rhabditomorpha</taxon>
        <taxon>Strongyloidea</taxon>
        <taxon>Strongylidae</taxon>
        <taxon>Oesophagostomum</taxon>
    </lineage>
</organism>
<keyword evidence="5" id="KW-1185">Reference proteome</keyword>
<feature type="signal peptide" evidence="2">
    <location>
        <begin position="1"/>
        <end position="21"/>
    </location>
</feature>
<keyword evidence="2" id="KW-0732">Signal</keyword>
<dbReference type="Proteomes" id="UP000053660">
    <property type="component" value="Unassembled WGS sequence"/>
</dbReference>
<dbReference type="EMBL" id="KN611028">
    <property type="protein sequence ID" value="KHJ77170.1"/>
    <property type="molecule type" value="Genomic_DNA"/>
</dbReference>
<gene>
    <name evidence="4" type="ORF">OESDEN_23210</name>
</gene>
<dbReference type="InterPro" id="IPR003582">
    <property type="entry name" value="ShKT_dom"/>
</dbReference>
<evidence type="ECO:0000259" key="3">
    <source>
        <dbReference type="PROSITE" id="PS51670"/>
    </source>
</evidence>
<dbReference type="PROSITE" id="PS51670">
    <property type="entry name" value="SHKT"/>
    <property type="match status" value="1"/>
</dbReference>
<proteinExistence type="predicted"/>
<protein>
    <recommendedName>
        <fullName evidence="3">ShKT domain-containing protein</fullName>
    </recommendedName>
</protein>
<dbReference type="AlphaFoldDB" id="A0A0B1S1W0"/>
<reference evidence="4 5" key="1">
    <citation type="submission" date="2014-03" db="EMBL/GenBank/DDBJ databases">
        <title>Draft genome of the hookworm Oesophagostomum dentatum.</title>
        <authorList>
            <person name="Mitreva M."/>
        </authorList>
    </citation>
    <scope>NUCLEOTIDE SEQUENCE [LARGE SCALE GENOMIC DNA]</scope>
    <source>
        <strain evidence="4 5">OD-Hann</strain>
    </source>
</reference>
<accession>A0A0B1S1W0</accession>
<comment type="caution">
    <text evidence="1">Lacks conserved residue(s) required for the propagation of feature annotation.</text>
</comment>
<sequence>MLLYVFTVLLLLNVLTQQASAEACVNKAPDVACDALYKHDQCLLDMDFAKEFCRKSCFLCGLDPSVLKQ</sequence>
<evidence type="ECO:0000313" key="4">
    <source>
        <dbReference type="EMBL" id="KHJ77170.1"/>
    </source>
</evidence>
<evidence type="ECO:0000256" key="1">
    <source>
        <dbReference type="PROSITE-ProRule" id="PRU01005"/>
    </source>
</evidence>
<name>A0A0B1S1W0_OESDE</name>
<evidence type="ECO:0000313" key="5">
    <source>
        <dbReference type="Proteomes" id="UP000053660"/>
    </source>
</evidence>